<accession>A0A835VSY6</accession>
<evidence type="ECO:0000256" key="4">
    <source>
        <dbReference type="ARBA" id="ARBA00019842"/>
    </source>
</evidence>
<evidence type="ECO:0000256" key="2">
    <source>
        <dbReference type="ARBA" id="ARBA00009986"/>
    </source>
</evidence>
<dbReference type="PANTHER" id="PTHR43353">
    <property type="entry name" value="SUCCINATE-SEMIALDEHYDE DEHYDROGENASE, MITOCHONDRIAL"/>
    <property type="match status" value="1"/>
</dbReference>
<evidence type="ECO:0000259" key="12">
    <source>
        <dbReference type="Pfam" id="PF00171"/>
    </source>
</evidence>
<dbReference type="EMBL" id="JAEHOC010000066">
    <property type="protein sequence ID" value="KAG2424349.1"/>
    <property type="molecule type" value="Genomic_DNA"/>
</dbReference>
<comment type="catalytic activity">
    <reaction evidence="7">
        <text>succinate semialdehyde + NAD(+) + H2O = succinate + NADH + 2 H(+)</text>
        <dbReference type="Rhea" id="RHEA:13217"/>
        <dbReference type="ChEBI" id="CHEBI:15377"/>
        <dbReference type="ChEBI" id="CHEBI:15378"/>
        <dbReference type="ChEBI" id="CHEBI:30031"/>
        <dbReference type="ChEBI" id="CHEBI:57540"/>
        <dbReference type="ChEBI" id="CHEBI:57706"/>
        <dbReference type="ChEBI" id="CHEBI:57945"/>
        <dbReference type="EC" id="1.2.1.24"/>
    </reaction>
</comment>
<dbReference type="InterPro" id="IPR050740">
    <property type="entry name" value="Aldehyde_DH_Superfamily"/>
</dbReference>
<dbReference type="InterPro" id="IPR016161">
    <property type="entry name" value="Ald_DH/histidinol_DH"/>
</dbReference>
<comment type="caution">
    <text evidence="13">The sequence shown here is derived from an EMBL/GenBank/DDBJ whole genome shotgun (WGS) entry which is preliminary data.</text>
</comment>
<dbReference type="Pfam" id="PF00171">
    <property type="entry name" value="Aldedh"/>
    <property type="match status" value="1"/>
</dbReference>
<evidence type="ECO:0000256" key="8">
    <source>
        <dbReference type="ARBA" id="ARBA00076033"/>
    </source>
</evidence>
<feature type="chain" id="PRO_5032708728" description="Succinate-semialdehyde dehydrogenase, mitochondrial" evidence="11">
    <location>
        <begin position="22"/>
        <end position="686"/>
    </location>
</feature>
<dbReference type="CDD" id="cd07103">
    <property type="entry name" value="ALDH_F5_SSADH_GabD"/>
    <property type="match status" value="1"/>
</dbReference>
<gene>
    <name evidence="13" type="ORF">HXX76_014558</name>
</gene>
<dbReference type="GO" id="GO:0004777">
    <property type="term" value="F:succinate-semialdehyde dehydrogenase (NAD+) activity"/>
    <property type="evidence" value="ECO:0007669"/>
    <property type="project" value="UniProtKB-EC"/>
</dbReference>
<evidence type="ECO:0000256" key="6">
    <source>
        <dbReference type="ARBA" id="ARBA00030806"/>
    </source>
</evidence>
<name>A0A835VSY6_CHLIN</name>
<dbReference type="AlphaFoldDB" id="A0A835VSY6"/>
<dbReference type="PROSITE" id="PS00070">
    <property type="entry name" value="ALDEHYDE_DEHYDR_CYS"/>
    <property type="match status" value="1"/>
</dbReference>
<dbReference type="InterPro" id="IPR016160">
    <property type="entry name" value="Ald_DH_CS_CYS"/>
</dbReference>
<comment type="pathway">
    <text evidence="1">Amino-acid degradation; 4-aminobutanoate degradation.</text>
</comment>
<evidence type="ECO:0000313" key="13">
    <source>
        <dbReference type="EMBL" id="KAG2424349.1"/>
    </source>
</evidence>
<dbReference type="SUPFAM" id="SSF53720">
    <property type="entry name" value="ALDH-like"/>
    <property type="match status" value="1"/>
</dbReference>
<dbReference type="FunFam" id="3.40.605.10:FF:000005">
    <property type="entry name" value="Succinate-semialdehyde dehydrogenase I"/>
    <property type="match status" value="1"/>
</dbReference>
<protein>
    <recommendedName>
        <fullName evidence="4">Succinate-semialdehyde dehydrogenase, mitochondrial</fullName>
        <ecNumber evidence="3">1.2.1.24</ecNumber>
    </recommendedName>
    <alternativeName>
        <fullName evidence="8">Aldehyde dehydrogenase family 5 member F1</fullName>
    </alternativeName>
    <alternativeName>
        <fullName evidence="6">NAD(+)-dependent succinic semialdehyde dehydrogenase</fullName>
    </alternativeName>
</protein>
<dbReference type="InterPro" id="IPR016162">
    <property type="entry name" value="Ald_DH_N"/>
</dbReference>
<dbReference type="Proteomes" id="UP000650467">
    <property type="component" value="Unassembled WGS sequence"/>
</dbReference>
<proteinExistence type="inferred from homology"/>
<evidence type="ECO:0000256" key="5">
    <source>
        <dbReference type="ARBA" id="ARBA00023002"/>
    </source>
</evidence>
<evidence type="ECO:0000256" key="3">
    <source>
        <dbReference type="ARBA" id="ARBA00013051"/>
    </source>
</evidence>
<comment type="similarity">
    <text evidence="2 10">Belongs to the aldehyde dehydrogenase family.</text>
</comment>
<organism evidence="13 14">
    <name type="scientific">Chlamydomonas incerta</name>
    <dbReference type="NCBI Taxonomy" id="51695"/>
    <lineage>
        <taxon>Eukaryota</taxon>
        <taxon>Viridiplantae</taxon>
        <taxon>Chlorophyta</taxon>
        <taxon>core chlorophytes</taxon>
        <taxon>Chlorophyceae</taxon>
        <taxon>CS clade</taxon>
        <taxon>Chlamydomonadales</taxon>
        <taxon>Chlamydomonadaceae</taxon>
        <taxon>Chlamydomonas</taxon>
    </lineage>
</organism>
<dbReference type="InterPro" id="IPR015590">
    <property type="entry name" value="Aldehyde_DH_dom"/>
</dbReference>
<dbReference type="InterPro" id="IPR016163">
    <property type="entry name" value="Ald_DH_C"/>
</dbReference>
<evidence type="ECO:0000313" key="14">
    <source>
        <dbReference type="Proteomes" id="UP000650467"/>
    </source>
</evidence>
<evidence type="ECO:0000256" key="1">
    <source>
        <dbReference type="ARBA" id="ARBA00005176"/>
    </source>
</evidence>
<dbReference type="InterPro" id="IPR029510">
    <property type="entry name" value="Ald_DH_CS_GLU"/>
</dbReference>
<dbReference type="EC" id="1.2.1.24" evidence="3"/>
<dbReference type="Gene3D" id="3.40.309.10">
    <property type="entry name" value="Aldehyde Dehydrogenase, Chain A, domain 2"/>
    <property type="match status" value="1"/>
</dbReference>
<keyword evidence="11" id="KW-0732">Signal</keyword>
<reference evidence="13" key="1">
    <citation type="journal article" date="2020" name="bioRxiv">
        <title>Comparative genomics of Chlamydomonas.</title>
        <authorList>
            <person name="Craig R.J."/>
            <person name="Hasan A.R."/>
            <person name="Ness R.W."/>
            <person name="Keightley P.D."/>
        </authorList>
    </citation>
    <scope>NUCLEOTIDE SEQUENCE</scope>
    <source>
        <strain evidence="13">SAG 7.73</strain>
    </source>
</reference>
<keyword evidence="5 10" id="KW-0560">Oxidoreductase</keyword>
<keyword evidence="14" id="KW-1185">Reference proteome</keyword>
<dbReference type="PANTHER" id="PTHR43353:SF5">
    <property type="entry name" value="SUCCINATE-SEMIALDEHYDE DEHYDROGENASE, MITOCHONDRIAL"/>
    <property type="match status" value="1"/>
</dbReference>
<evidence type="ECO:0000256" key="7">
    <source>
        <dbReference type="ARBA" id="ARBA00052498"/>
    </source>
</evidence>
<evidence type="ECO:0000256" key="10">
    <source>
        <dbReference type="RuleBase" id="RU003345"/>
    </source>
</evidence>
<evidence type="ECO:0000256" key="9">
    <source>
        <dbReference type="PROSITE-ProRule" id="PRU10007"/>
    </source>
</evidence>
<dbReference type="Gene3D" id="3.40.605.10">
    <property type="entry name" value="Aldehyde Dehydrogenase, Chain A, domain 1"/>
    <property type="match status" value="1"/>
</dbReference>
<feature type="active site" evidence="9">
    <location>
        <position position="433"/>
    </location>
</feature>
<dbReference type="FunFam" id="3.40.309.10:FF:000004">
    <property type="entry name" value="Succinate-semialdehyde dehydrogenase I"/>
    <property type="match status" value="1"/>
</dbReference>
<dbReference type="OrthoDB" id="310895at2759"/>
<evidence type="ECO:0000256" key="11">
    <source>
        <dbReference type="SAM" id="SignalP"/>
    </source>
</evidence>
<dbReference type="PROSITE" id="PS00687">
    <property type="entry name" value="ALDEHYDE_DEHYDR_GLU"/>
    <property type="match status" value="1"/>
</dbReference>
<feature type="domain" description="Aldehyde dehydrogenase" evidence="12">
    <location>
        <begin position="200"/>
        <end position="666"/>
    </location>
</feature>
<sequence length="686" mass="69410">MQPLGRTGAPVLSLLARGGAAACCQAHAMLASGASASQLMPYCSAAPGSSEQPFGGPAPAPATHPTVAECAGSAGTTATATTTSAASSSGRVAPASPAFLAAAAARGLVRATHHLSLAATSAALPCPASASAFTPASASSRAAPLPGGVRHKGTRTNLDEAAQATGLSKPAVSADLLARVKDAGLVRTAGLIGGKWTEVASDKSTFDVVNPATGAVIATLPRMRADETRAAIAAAHSVLPQWRATPARERAAVLRRWHDLILAHKADIAALMTAECGKPTAEALAEIAGGAASVDWFAGEAVRIAGDVLEPPSRDRRMVVLKQPVGVVGAITPWNFPMSMITRKVAPALAAGCTVVLKPAELTPLTAIALAELAERAGLPDGVLNLVLGDAAAIGHELVHSDTVRKIGFTGSTAVGKMLAAGAGAGVKRISLELGGNAPVLVFEDADLELAARGIVASALRNAGQTCICANRVFVHTAVYDRLAEAVVGLVRKLKVGDGAEAGVNVGPLITAAALEKVTGHVNDAVAKGGKLLAGGGRPEAAALAGGAATAGGHFFAPTVIGEATIDMRCFKEETFGPLIPLFRFGSDGEAVLLANTTEYGLAAYFYTRDLGRAWRVAEELEFGMIGLNEVAITSEVAPFGGLKQSGLGREQSKYGIAEFMDVKYVCMGLNYSSPSPSSSPSGSGL</sequence>
<dbReference type="GO" id="GO:0009450">
    <property type="term" value="P:gamma-aminobutyric acid catabolic process"/>
    <property type="evidence" value="ECO:0007669"/>
    <property type="project" value="TreeGrafter"/>
</dbReference>
<feature type="signal peptide" evidence="11">
    <location>
        <begin position="1"/>
        <end position="21"/>
    </location>
</feature>